<proteinExistence type="predicted"/>
<dbReference type="EMBL" id="AFWV01000003">
    <property type="protein sequence ID" value="EGV19738.1"/>
    <property type="molecule type" value="Genomic_DNA"/>
</dbReference>
<dbReference type="STRING" id="768671.ThimaDRAFT_1184"/>
<evidence type="ECO:0000256" key="1">
    <source>
        <dbReference type="SAM" id="MobiDB-lite"/>
    </source>
</evidence>
<keyword evidence="3" id="KW-1185">Reference proteome</keyword>
<evidence type="ECO:0000313" key="2">
    <source>
        <dbReference type="EMBL" id="EGV19738.1"/>
    </source>
</evidence>
<sequence>MNDDSPDPVVVGHASKPAILVSARALCASRVGRGCLNDALPSARGNNRGRNIDDAHEDRA</sequence>
<organism evidence="2 3">
    <name type="scientific">Thiocapsa marina 5811</name>
    <dbReference type="NCBI Taxonomy" id="768671"/>
    <lineage>
        <taxon>Bacteria</taxon>
        <taxon>Pseudomonadati</taxon>
        <taxon>Pseudomonadota</taxon>
        <taxon>Gammaproteobacteria</taxon>
        <taxon>Chromatiales</taxon>
        <taxon>Chromatiaceae</taxon>
        <taxon>Thiocapsa</taxon>
    </lineage>
</organism>
<dbReference type="Proteomes" id="UP000005459">
    <property type="component" value="Unassembled WGS sequence"/>
</dbReference>
<feature type="compositionally biased region" description="Basic and acidic residues" evidence="1">
    <location>
        <begin position="50"/>
        <end position="60"/>
    </location>
</feature>
<accession>F9U7V8</accession>
<feature type="region of interest" description="Disordered" evidence="1">
    <location>
        <begin position="38"/>
        <end position="60"/>
    </location>
</feature>
<evidence type="ECO:0000313" key="3">
    <source>
        <dbReference type="Proteomes" id="UP000005459"/>
    </source>
</evidence>
<name>F9U7V8_9GAMM</name>
<gene>
    <name evidence="2" type="ORF">ThimaDRAFT_1184</name>
</gene>
<dbReference type="RefSeq" id="WP_007192061.1">
    <property type="nucleotide sequence ID" value="NZ_AFWV01000003.1"/>
</dbReference>
<protein>
    <submittedName>
        <fullName evidence="2">Uncharacterized protein</fullName>
    </submittedName>
</protein>
<reference evidence="2 3" key="1">
    <citation type="submission" date="2011-06" db="EMBL/GenBank/DDBJ databases">
        <title>The draft genome of Thiocapsa marina 5811.</title>
        <authorList>
            <consortium name="US DOE Joint Genome Institute (JGI-PGF)"/>
            <person name="Lucas S."/>
            <person name="Han J."/>
            <person name="Cheng J.-F."/>
            <person name="Goodwin L."/>
            <person name="Pitluck S."/>
            <person name="Peters L."/>
            <person name="Land M.L."/>
            <person name="Hauser L."/>
            <person name="Vogl K."/>
            <person name="Liu Z."/>
            <person name="Imhoff J."/>
            <person name="Thiel V."/>
            <person name="Frigaard N.-U."/>
            <person name="Bryant D."/>
            <person name="Woyke T.J."/>
        </authorList>
    </citation>
    <scope>NUCLEOTIDE SEQUENCE [LARGE SCALE GENOMIC DNA]</scope>
    <source>
        <strain evidence="2 3">5811</strain>
    </source>
</reference>
<dbReference type="AlphaFoldDB" id="F9U7V8"/>